<reference evidence="2 3" key="1">
    <citation type="journal article" date="2020" name="Genome Biol. Evol.">
        <title>Comparative genomics of strictly vertically transmitted, feminizing microsporidia endosymbionts of amphipod crustaceans.</title>
        <authorList>
            <person name="Cormier A."/>
            <person name="Chebbi M.A."/>
            <person name="Giraud I."/>
            <person name="Wattier R."/>
            <person name="Teixeira M."/>
            <person name="Gilbert C."/>
            <person name="Rigaud T."/>
            <person name="Cordaux R."/>
        </authorList>
    </citation>
    <scope>NUCLEOTIDE SEQUENCE [LARGE SCALE GENOMIC DNA]</scope>
    <source>
        <strain evidence="2 3">Ou3-Ou53</strain>
    </source>
</reference>
<feature type="compositionally biased region" description="Acidic residues" evidence="1">
    <location>
        <begin position="66"/>
        <end position="90"/>
    </location>
</feature>
<organism evidence="2 3">
    <name type="scientific">Nosema granulosis</name>
    <dbReference type="NCBI Taxonomy" id="83296"/>
    <lineage>
        <taxon>Eukaryota</taxon>
        <taxon>Fungi</taxon>
        <taxon>Fungi incertae sedis</taxon>
        <taxon>Microsporidia</taxon>
        <taxon>Nosematidae</taxon>
        <taxon>Nosema</taxon>
    </lineage>
</organism>
<accession>A0A9P6KXG1</accession>
<evidence type="ECO:0000313" key="3">
    <source>
        <dbReference type="Proteomes" id="UP000740883"/>
    </source>
</evidence>
<evidence type="ECO:0000256" key="1">
    <source>
        <dbReference type="SAM" id="MobiDB-lite"/>
    </source>
</evidence>
<feature type="region of interest" description="Disordered" evidence="1">
    <location>
        <begin position="66"/>
        <end position="116"/>
    </location>
</feature>
<dbReference type="OrthoDB" id="10059797at2759"/>
<dbReference type="AlphaFoldDB" id="A0A9P6KXG1"/>
<gene>
    <name evidence="2" type="ORF">NGRA_3489</name>
</gene>
<dbReference type="EMBL" id="SBJO01001249">
    <property type="protein sequence ID" value="KAF9748556.1"/>
    <property type="molecule type" value="Genomic_DNA"/>
</dbReference>
<protein>
    <submittedName>
        <fullName evidence="2">Uncharacterized protein</fullName>
    </submittedName>
</protein>
<dbReference type="Proteomes" id="UP000740883">
    <property type="component" value="Unassembled WGS sequence"/>
</dbReference>
<keyword evidence="3" id="KW-1185">Reference proteome</keyword>
<comment type="caution">
    <text evidence="2">The sequence shown here is derived from an EMBL/GenBank/DDBJ whole genome shotgun (WGS) entry which is preliminary data.</text>
</comment>
<sequence>MYSIEKIIIKAYHQAEDIMKSLELTEVLKKNKLHDVDTLSSFVFRQLDKKLTVDYSVINSSDAYDSLDDDDVNEDDDDDVNGDDDVDDNDSSSRSKDKNLTECSEDFSDGDDQQEHHLTTSKQTFQGMKIYEKINPTKMTSYFQISINNKRHYIHKQTAARLLTVNKNRLSSDRSLRVEQTSKQQ</sequence>
<feature type="compositionally biased region" description="Acidic residues" evidence="1">
    <location>
        <begin position="103"/>
        <end position="112"/>
    </location>
</feature>
<proteinExistence type="predicted"/>
<feature type="compositionally biased region" description="Basic and acidic residues" evidence="1">
    <location>
        <begin position="91"/>
        <end position="100"/>
    </location>
</feature>
<name>A0A9P6KXG1_9MICR</name>
<evidence type="ECO:0000313" key="2">
    <source>
        <dbReference type="EMBL" id="KAF9748556.1"/>
    </source>
</evidence>